<keyword evidence="4" id="KW-0479">Metal-binding</keyword>
<dbReference type="GO" id="GO:0008616">
    <property type="term" value="P:tRNA queuosine(34) biosynthetic process"/>
    <property type="evidence" value="ECO:0007669"/>
    <property type="project" value="UniProtKB-KW"/>
</dbReference>
<dbReference type="EC" id="1.1.-.-" evidence="11"/>
<keyword evidence="8" id="KW-0411">Iron-sulfur</keyword>
<evidence type="ECO:0000313" key="12">
    <source>
        <dbReference type="Proteomes" id="UP000255469"/>
    </source>
</evidence>
<dbReference type="InterPro" id="IPR017896">
    <property type="entry name" value="4Fe4S_Fe-S-bd"/>
</dbReference>
<evidence type="ECO:0000256" key="4">
    <source>
        <dbReference type="ARBA" id="ARBA00022723"/>
    </source>
</evidence>
<protein>
    <submittedName>
        <fullName evidence="11">Epoxyqueuosine reductase</fullName>
        <ecNumber evidence="11">1.1.-.-</ecNumber>
    </submittedName>
</protein>
<feature type="region of interest" description="Disordered" evidence="9">
    <location>
        <begin position="27"/>
        <end position="47"/>
    </location>
</feature>
<keyword evidence="7" id="KW-0408">Iron</keyword>
<accession>A0A379E3U3</accession>
<keyword evidence="1" id="KW-0004">4Fe-4S</keyword>
<evidence type="ECO:0000256" key="9">
    <source>
        <dbReference type="SAM" id="MobiDB-lite"/>
    </source>
</evidence>
<sequence>MTRQIPTSDHQPIPPVPPFAIAHHRQTTSSLRGGSEEAIPSSSMSSSALNRQTATGLSASSIKSFARSLGFFSCGIAKAGPVDESTAQQYRRWLDNGEEASMAYMANYQEKRLDPRLLVPGVRSIISLALNYAPSRLLPEGEYQFAAYALGQDYHNLMKEKMRKLAEEIKNRQPLPLEEDLSIRCFCDTAPVLERYWAQKAGLGWVGRNHQLIIPHAGSMFFLGEIFLPFDVDAYDEPMPNRCGNCHRCIDACPTHAIVPGEDFHARRCLSYQLIENRGELSEEAKAAMGDTIYGCDRCQTACPWNRFATPNTEPDLQPKPELLSMNKDKWHHLTVEDYRRLFKGSAVKRVKFEGLIRNITAKES</sequence>
<dbReference type="PROSITE" id="PS51379">
    <property type="entry name" value="4FE4S_FER_2"/>
    <property type="match status" value="1"/>
</dbReference>
<keyword evidence="6 11" id="KW-0560">Oxidoreductase</keyword>
<evidence type="ECO:0000256" key="3">
    <source>
        <dbReference type="ARBA" id="ARBA00022694"/>
    </source>
</evidence>
<gene>
    <name evidence="11" type="primary">queG</name>
    <name evidence="11" type="ORF">NCTC13067_01014</name>
</gene>
<evidence type="ECO:0000256" key="2">
    <source>
        <dbReference type="ARBA" id="ARBA00022490"/>
    </source>
</evidence>
<dbReference type="AlphaFoldDB" id="A0A379E3U3"/>
<dbReference type="InterPro" id="IPR017900">
    <property type="entry name" value="4Fe4S_Fe_S_CS"/>
</dbReference>
<dbReference type="Proteomes" id="UP000255469">
    <property type="component" value="Unassembled WGS sequence"/>
</dbReference>
<evidence type="ECO:0000256" key="5">
    <source>
        <dbReference type="ARBA" id="ARBA00022785"/>
    </source>
</evidence>
<dbReference type="PROSITE" id="PS00198">
    <property type="entry name" value="4FE4S_FER_1"/>
    <property type="match status" value="1"/>
</dbReference>
<dbReference type="InterPro" id="IPR013542">
    <property type="entry name" value="QueG_DUF1730"/>
</dbReference>
<dbReference type="SUPFAM" id="SSF46548">
    <property type="entry name" value="alpha-helical ferredoxin"/>
    <property type="match status" value="1"/>
</dbReference>
<keyword evidence="5" id="KW-0671">Queuosine biosynthesis</keyword>
<dbReference type="NCBIfam" id="TIGR00276">
    <property type="entry name" value="tRNA epoxyqueuosine(34) reductase QueG"/>
    <property type="match status" value="1"/>
</dbReference>
<dbReference type="InterPro" id="IPR004453">
    <property type="entry name" value="QueG"/>
</dbReference>
<feature type="compositionally biased region" description="Polar residues" evidence="9">
    <location>
        <begin position="1"/>
        <end position="10"/>
    </location>
</feature>
<reference evidence="11 12" key="1">
    <citation type="submission" date="2018-06" db="EMBL/GenBank/DDBJ databases">
        <authorList>
            <consortium name="Pathogen Informatics"/>
            <person name="Doyle S."/>
        </authorList>
    </citation>
    <scope>NUCLEOTIDE SEQUENCE [LARGE SCALE GENOMIC DNA]</scope>
    <source>
        <strain evidence="11 12">NCTC13067</strain>
    </source>
</reference>
<keyword evidence="2" id="KW-0963">Cytoplasm</keyword>
<dbReference type="GO" id="GO:0046872">
    <property type="term" value="F:metal ion binding"/>
    <property type="evidence" value="ECO:0007669"/>
    <property type="project" value="UniProtKB-KW"/>
</dbReference>
<keyword evidence="3" id="KW-0819">tRNA processing</keyword>
<dbReference type="EMBL" id="UGTM01000001">
    <property type="protein sequence ID" value="SUB87346.1"/>
    <property type="molecule type" value="Genomic_DNA"/>
</dbReference>
<name>A0A379E3U3_9BACT</name>
<evidence type="ECO:0000256" key="6">
    <source>
        <dbReference type="ARBA" id="ARBA00023002"/>
    </source>
</evidence>
<evidence type="ECO:0000313" key="11">
    <source>
        <dbReference type="EMBL" id="SUB87346.1"/>
    </source>
</evidence>
<dbReference type="Pfam" id="PF08331">
    <property type="entry name" value="QueG_DUF1730"/>
    <property type="match status" value="1"/>
</dbReference>
<evidence type="ECO:0000256" key="7">
    <source>
        <dbReference type="ARBA" id="ARBA00023004"/>
    </source>
</evidence>
<feature type="domain" description="4Fe-4S ferredoxin-type" evidence="10">
    <location>
        <begin position="234"/>
        <end position="263"/>
    </location>
</feature>
<evidence type="ECO:0000259" key="10">
    <source>
        <dbReference type="PROSITE" id="PS51379"/>
    </source>
</evidence>
<dbReference type="GO" id="GO:0052693">
    <property type="term" value="F:epoxyqueuosine reductase activity"/>
    <property type="evidence" value="ECO:0007669"/>
    <property type="project" value="TreeGrafter"/>
</dbReference>
<dbReference type="PANTHER" id="PTHR30002">
    <property type="entry name" value="EPOXYQUEUOSINE REDUCTASE"/>
    <property type="match status" value="1"/>
</dbReference>
<dbReference type="Gene3D" id="3.30.70.20">
    <property type="match status" value="1"/>
</dbReference>
<dbReference type="Pfam" id="PF13484">
    <property type="entry name" value="Fer4_16"/>
    <property type="match status" value="1"/>
</dbReference>
<dbReference type="PANTHER" id="PTHR30002:SF4">
    <property type="entry name" value="EPOXYQUEUOSINE REDUCTASE"/>
    <property type="match status" value="1"/>
</dbReference>
<feature type="region of interest" description="Disordered" evidence="9">
    <location>
        <begin position="1"/>
        <end position="20"/>
    </location>
</feature>
<evidence type="ECO:0000256" key="8">
    <source>
        <dbReference type="ARBA" id="ARBA00023014"/>
    </source>
</evidence>
<proteinExistence type="predicted"/>
<evidence type="ECO:0000256" key="1">
    <source>
        <dbReference type="ARBA" id="ARBA00022485"/>
    </source>
</evidence>
<dbReference type="GO" id="GO:0051539">
    <property type="term" value="F:4 iron, 4 sulfur cluster binding"/>
    <property type="evidence" value="ECO:0007669"/>
    <property type="project" value="UniProtKB-KW"/>
</dbReference>
<organism evidence="11 12">
    <name type="scientific">Prevotella denticola</name>
    <dbReference type="NCBI Taxonomy" id="28129"/>
    <lineage>
        <taxon>Bacteria</taxon>
        <taxon>Pseudomonadati</taxon>
        <taxon>Bacteroidota</taxon>
        <taxon>Bacteroidia</taxon>
        <taxon>Bacteroidales</taxon>
        <taxon>Prevotellaceae</taxon>
        <taxon>Prevotella</taxon>
    </lineage>
</organism>